<accession>A0A165IZG5</accession>
<protein>
    <submittedName>
        <fullName evidence="2">S-adenosyl-L-methionine-dependent methyltransferase</fullName>
    </submittedName>
</protein>
<keyword evidence="2" id="KW-0808">Transferase</keyword>
<keyword evidence="2" id="KW-0489">Methyltransferase</keyword>
<dbReference type="Proteomes" id="UP000076842">
    <property type="component" value="Unassembled WGS sequence"/>
</dbReference>
<evidence type="ECO:0000256" key="1">
    <source>
        <dbReference type="SAM" id="MobiDB-lite"/>
    </source>
</evidence>
<dbReference type="InParanoid" id="A0A165IZG5"/>
<evidence type="ECO:0000313" key="2">
    <source>
        <dbReference type="EMBL" id="KZT61170.1"/>
    </source>
</evidence>
<keyword evidence="3" id="KW-1185">Reference proteome</keyword>
<dbReference type="InterPro" id="IPR029063">
    <property type="entry name" value="SAM-dependent_MTases_sf"/>
</dbReference>
<dbReference type="EMBL" id="KV423925">
    <property type="protein sequence ID" value="KZT61170.1"/>
    <property type="molecule type" value="Genomic_DNA"/>
</dbReference>
<dbReference type="GO" id="GO:0032259">
    <property type="term" value="P:methylation"/>
    <property type="evidence" value="ECO:0007669"/>
    <property type="project" value="UniProtKB-KW"/>
</dbReference>
<dbReference type="GO" id="GO:0008168">
    <property type="term" value="F:methyltransferase activity"/>
    <property type="evidence" value="ECO:0007669"/>
    <property type="project" value="UniProtKB-KW"/>
</dbReference>
<dbReference type="CDD" id="cd02440">
    <property type="entry name" value="AdoMet_MTases"/>
    <property type="match status" value="1"/>
</dbReference>
<gene>
    <name evidence="2" type="ORF">CALCODRAFT_491574</name>
</gene>
<feature type="compositionally biased region" description="Pro residues" evidence="1">
    <location>
        <begin position="12"/>
        <end position="29"/>
    </location>
</feature>
<dbReference type="AlphaFoldDB" id="A0A165IZG5"/>
<reference evidence="2 3" key="1">
    <citation type="journal article" date="2016" name="Mol. Biol. Evol.">
        <title>Comparative Genomics of Early-Diverging Mushroom-Forming Fungi Provides Insights into the Origins of Lignocellulose Decay Capabilities.</title>
        <authorList>
            <person name="Nagy L.G."/>
            <person name="Riley R."/>
            <person name="Tritt A."/>
            <person name="Adam C."/>
            <person name="Daum C."/>
            <person name="Floudas D."/>
            <person name="Sun H."/>
            <person name="Yadav J.S."/>
            <person name="Pangilinan J."/>
            <person name="Larsson K.H."/>
            <person name="Matsuura K."/>
            <person name="Barry K."/>
            <person name="Labutti K."/>
            <person name="Kuo R."/>
            <person name="Ohm R.A."/>
            <person name="Bhattacharya S.S."/>
            <person name="Shirouzu T."/>
            <person name="Yoshinaga Y."/>
            <person name="Martin F.M."/>
            <person name="Grigoriev I.V."/>
            <person name="Hibbett D.S."/>
        </authorList>
    </citation>
    <scope>NUCLEOTIDE SEQUENCE [LARGE SCALE GENOMIC DNA]</scope>
    <source>
        <strain evidence="2 3">HHB12733</strain>
    </source>
</reference>
<evidence type="ECO:0000313" key="3">
    <source>
        <dbReference type="Proteomes" id="UP000076842"/>
    </source>
</evidence>
<dbReference type="OrthoDB" id="2013972at2759"/>
<proteinExistence type="predicted"/>
<dbReference type="STRING" id="1353952.A0A165IZG5"/>
<dbReference type="PANTHER" id="PTHR43591">
    <property type="entry name" value="METHYLTRANSFERASE"/>
    <property type="match status" value="1"/>
</dbReference>
<dbReference type="Gene3D" id="3.40.50.150">
    <property type="entry name" value="Vaccinia Virus protein VP39"/>
    <property type="match status" value="1"/>
</dbReference>
<sequence length="275" mass="29735">MATAIEPRGELPSPPKHAPSAPAPTPAPAPAAGATPSVAYLWTADDLENSRLDAQHHMLSDCAWSGKPYIAPVESVLGPEGPEGGEGKAVLDLGTGSGIWAIDIALRWPKARVLGVDLGPKLRPTPPNCSLEVHDINSGLSQWNGQFDYVHTRLISSGIHDYPLMLSRILPLLRPGGLLDLSEWDFRIYSASHQPLPLVPHGQEGHSWTAEWLWALREAGARRGGQMDAASFMEGWVRESGVWDDVGYRDTWIAISAPTGGAFFPTLPNRSNDFC</sequence>
<dbReference type="Pfam" id="PF13489">
    <property type="entry name" value="Methyltransf_23"/>
    <property type="match status" value="1"/>
</dbReference>
<organism evidence="2 3">
    <name type="scientific">Calocera cornea HHB12733</name>
    <dbReference type="NCBI Taxonomy" id="1353952"/>
    <lineage>
        <taxon>Eukaryota</taxon>
        <taxon>Fungi</taxon>
        <taxon>Dikarya</taxon>
        <taxon>Basidiomycota</taxon>
        <taxon>Agaricomycotina</taxon>
        <taxon>Dacrymycetes</taxon>
        <taxon>Dacrymycetales</taxon>
        <taxon>Dacrymycetaceae</taxon>
        <taxon>Calocera</taxon>
    </lineage>
</organism>
<name>A0A165IZG5_9BASI</name>
<dbReference type="SUPFAM" id="SSF53335">
    <property type="entry name" value="S-adenosyl-L-methionine-dependent methyltransferases"/>
    <property type="match status" value="1"/>
</dbReference>
<feature type="region of interest" description="Disordered" evidence="1">
    <location>
        <begin position="1"/>
        <end position="33"/>
    </location>
</feature>